<dbReference type="EMBL" id="CP113520">
    <property type="protein sequence ID" value="WAJ28672.1"/>
    <property type="molecule type" value="Genomic_DNA"/>
</dbReference>
<keyword evidence="2" id="KW-1185">Reference proteome</keyword>
<proteinExistence type="predicted"/>
<reference evidence="1" key="1">
    <citation type="submission" date="2022-11" db="EMBL/GenBank/DDBJ databases">
        <title>beta-Carotene-producing bacterium, Jeongeuplla avenae sp. nov., alleviates the salt stress of Arabidopsis seedlings.</title>
        <authorList>
            <person name="Jiang L."/>
            <person name="Lee J."/>
        </authorList>
    </citation>
    <scope>NUCLEOTIDE SEQUENCE</scope>
    <source>
        <strain evidence="1">DY_R2A_6</strain>
    </source>
</reference>
<protein>
    <submittedName>
        <fullName evidence="1">Cell division protein ZapE</fullName>
    </submittedName>
</protein>
<accession>A0ACD4NPD8</accession>
<evidence type="ECO:0000313" key="2">
    <source>
        <dbReference type="Proteomes" id="UP001163223"/>
    </source>
</evidence>
<sequence>MTDPASSKPVRFGPVRGALERLIAQGKIEADPAQRRLADRLDELDASLGRASVASKKSALGWLFGTRREAPEPVKGVYVHGAVGRGKTMLMDMFFRESSVAAKRRVHFHAFMGEIHERIAAHRAAVKAGETSDGDPIGPVAAQVAAQTRLLCFDEFAVTDIADAMILARLFKALFAEGIVLVATSNVAPDDLYKDGLNRGLFLPFVELLKAHVTVFRLEAATDYRMTDIGRDDLYVTPLGPDAGARMDATWGALLDGARERPASLSVLGRLVPVPRAGNGAARFTFDELLARPLGAQDYLALAARFHTVMVEDVPVMDLSRRNEAKRLINLVDAFYDADRRLVLSAAAPAAELYTGPTGTEAFEFARAVSRLNEMGTETYLARSAPAPGGSDQAVAAGS</sequence>
<keyword evidence="1" id="KW-0132">Cell division</keyword>
<name>A0ACD4NPD8_9HYPH</name>
<organism evidence="1 2">
    <name type="scientific">Antarcticirhabdus aurantiaca</name>
    <dbReference type="NCBI Taxonomy" id="2606717"/>
    <lineage>
        <taxon>Bacteria</taxon>
        <taxon>Pseudomonadati</taxon>
        <taxon>Pseudomonadota</taxon>
        <taxon>Alphaproteobacteria</taxon>
        <taxon>Hyphomicrobiales</taxon>
        <taxon>Aurantimonadaceae</taxon>
        <taxon>Antarcticirhabdus</taxon>
    </lineage>
</organism>
<gene>
    <name evidence="1" type="primary">zapE</name>
    <name evidence="1" type="ORF">OXU80_28405</name>
</gene>
<evidence type="ECO:0000313" key="1">
    <source>
        <dbReference type="EMBL" id="WAJ28672.1"/>
    </source>
</evidence>
<dbReference type="Proteomes" id="UP001163223">
    <property type="component" value="Chromosome"/>
</dbReference>
<keyword evidence="1" id="KW-0131">Cell cycle</keyword>